<gene>
    <name evidence="1" type="ORF">DXT76_13770</name>
</gene>
<name>A0A3D8VMB0_9BACI</name>
<organism evidence="1 2">
    <name type="scientific">Halobacillus trueperi</name>
    <dbReference type="NCBI Taxonomy" id="156205"/>
    <lineage>
        <taxon>Bacteria</taxon>
        <taxon>Bacillati</taxon>
        <taxon>Bacillota</taxon>
        <taxon>Bacilli</taxon>
        <taxon>Bacillales</taxon>
        <taxon>Bacillaceae</taxon>
        <taxon>Halobacillus</taxon>
    </lineage>
</organism>
<accession>A0A3D8VMB0</accession>
<evidence type="ECO:0000313" key="2">
    <source>
        <dbReference type="Proteomes" id="UP000257032"/>
    </source>
</evidence>
<dbReference type="EMBL" id="QTLC01000048">
    <property type="protein sequence ID" value="RDY70331.1"/>
    <property type="molecule type" value="Genomic_DNA"/>
</dbReference>
<reference evidence="1 2" key="1">
    <citation type="submission" date="2018-08" db="EMBL/GenBank/DDBJ databases">
        <title>Genome sequence of strict halophilic Halobacillus trueperi SS1 isolated from Lunsu, a salty water body of North West Himalayas.</title>
        <authorList>
            <person name="Gupta S."/>
            <person name="Sharma P."/>
            <person name="Dev K."/>
            <person name="Baumler D."/>
            <person name="Sourirajan A."/>
        </authorList>
    </citation>
    <scope>NUCLEOTIDE SEQUENCE [LARGE SCALE GENOMIC DNA]</scope>
    <source>
        <strain evidence="1 2">SS1</strain>
    </source>
</reference>
<dbReference type="Proteomes" id="UP000257032">
    <property type="component" value="Unassembled WGS sequence"/>
</dbReference>
<sequence>MLKIIDELAEHVNDRIKSADVTIDGTTYPMELRRSLFDGTTIRKHIYLTQNDPSGTVSRARLLGEKGEVIAEQTYNKEHGSNEGTLLEFKFTIQEV</sequence>
<dbReference type="AlphaFoldDB" id="A0A3D8VMB0"/>
<evidence type="ECO:0000313" key="1">
    <source>
        <dbReference type="EMBL" id="RDY70331.1"/>
    </source>
</evidence>
<proteinExistence type="predicted"/>
<protein>
    <submittedName>
        <fullName evidence="1">Hemolysin</fullName>
    </submittedName>
</protein>
<comment type="caution">
    <text evidence="1">The sequence shown here is derived from an EMBL/GenBank/DDBJ whole genome shotgun (WGS) entry which is preliminary data.</text>
</comment>
<dbReference type="RefSeq" id="WP_115894505.1">
    <property type="nucleotide sequence ID" value="NZ_QTLC01000048.1"/>
</dbReference>